<name>A0A418NWR8_9SPHN</name>
<dbReference type="InterPro" id="IPR011990">
    <property type="entry name" value="TPR-like_helical_dom_sf"/>
</dbReference>
<dbReference type="InterPro" id="IPR019734">
    <property type="entry name" value="TPR_rpt"/>
</dbReference>
<dbReference type="EMBL" id="QXFL01000001">
    <property type="protein sequence ID" value="RIV89053.1"/>
    <property type="molecule type" value="Genomic_DNA"/>
</dbReference>
<organism evidence="2 3">
    <name type="scientific">Aurantiacibacter zhengii</name>
    <dbReference type="NCBI Taxonomy" id="2307003"/>
    <lineage>
        <taxon>Bacteria</taxon>
        <taxon>Pseudomonadati</taxon>
        <taxon>Pseudomonadota</taxon>
        <taxon>Alphaproteobacteria</taxon>
        <taxon>Sphingomonadales</taxon>
        <taxon>Erythrobacteraceae</taxon>
        <taxon>Aurantiacibacter</taxon>
    </lineage>
</organism>
<evidence type="ECO:0000313" key="2">
    <source>
        <dbReference type="EMBL" id="RIV89053.1"/>
    </source>
</evidence>
<accession>A0A418NWR8</accession>
<dbReference type="PROSITE" id="PS50005">
    <property type="entry name" value="TPR"/>
    <property type="match status" value="1"/>
</dbReference>
<evidence type="ECO:0000256" key="1">
    <source>
        <dbReference type="PROSITE-ProRule" id="PRU00339"/>
    </source>
</evidence>
<dbReference type="AlphaFoldDB" id="A0A418NWR8"/>
<comment type="caution">
    <text evidence="2">The sequence shown here is derived from an EMBL/GenBank/DDBJ whole genome shotgun (WGS) entry which is preliminary data.</text>
</comment>
<proteinExistence type="predicted"/>
<keyword evidence="1" id="KW-0802">TPR repeat</keyword>
<feature type="repeat" description="TPR" evidence="1">
    <location>
        <begin position="106"/>
        <end position="139"/>
    </location>
</feature>
<keyword evidence="3" id="KW-1185">Reference proteome</keyword>
<protein>
    <submittedName>
        <fullName evidence="2">Uncharacterized protein</fullName>
    </submittedName>
</protein>
<sequence length="511" mass="57856">MHRTEDFTDQISIWCQEGSLEAASDIFDTYLITGDSNLLRLANSIFEKHADEIPPRLRFAIESAHEPANDTLELRRSIAYRETDKNYVWKTIAVQKRRISEYPRDALAYLELARLYTICGHFEKAEEQLDIARSLAPENRVILRSTLKFYHIISDLKTGLGILRRSDRIRFDPWIQSAEVATSNALQTTSRFHNRKLVHQLKDGSVTRDSTELAMAIATLEKAHGVTERKIFKLVRQALPKSTENGFAQAIWLSNHSSREFLDRFPESKPSSEAYEAKLKLALAANDFQAAAGFAELWVEDQPFSQDAIIRYLNLLAVHTGPDQRSISFARRAAKIFNESWHVLNAALLLLVEAGELNAAHDVLIKLRRETPQGASRAFVQAAEGFYAFARGDFLTGREAYEAAAKTARQHRSNDLIVNSAMFWLRCEMVNGLISQECIKGISDRIDLAIKKGRLQDRHHLTNTWGAIKRKAAEVKLPESAPDARGEDLVTKTISQNLDDPELMQDAQLNL</sequence>
<dbReference type="Gene3D" id="1.25.40.10">
    <property type="entry name" value="Tetratricopeptide repeat domain"/>
    <property type="match status" value="1"/>
</dbReference>
<dbReference type="SUPFAM" id="SSF48452">
    <property type="entry name" value="TPR-like"/>
    <property type="match status" value="1"/>
</dbReference>
<dbReference type="Proteomes" id="UP000286576">
    <property type="component" value="Unassembled WGS sequence"/>
</dbReference>
<evidence type="ECO:0000313" key="3">
    <source>
        <dbReference type="Proteomes" id="UP000286576"/>
    </source>
</evidence>
<gene>
    <name evidence="2" type="ORF">D2V07_02000</name>
</gene>
<reference evidence="2 3" key="1">
    <citation type="submission" date="2018-08" db="EMBL/GenBank/DDBJ databases">
        <title>Erythrobacter zhengii sp.nov., a bacterium isolated from deep-sea sediment.</title>
        <authorList>
            <person name="Fang C."/>
            <person name="Wu Y.-H."/>
            <person name="Sun C."/>
            <person name="Wang H."/>
            <person name="Cheng H."/>
            <person name="Meng F.-X."/>
            <person name="Wang C.-S."/>
            <person name="Xu X.-W."/>
        </authorList>
    </citation>
    <scope>NUCLEOTIDE SEQUENCE [LARGE SCALE GENOMIC DNA]</scope>
    <source>
        <strain evidence="2 3">V18</strain>
    </source>
</reference>